<evidence type="ECO:0000313" key="2">
    <source>
        <dbReference type="EMBL" id="SEB41706.1"/>
    </source>
</evidence>
<evidence type="ECO:0000313" key="3">
    <source>
        <dbReference type="Proteomes" id="UP000183038"/>
    </source>
</evidence>
<reference evidence="2 3" key="1">
    <citation type="submission" date="2016-10" db="EMBL/GenBank/DDBJ databases">
        <authorList>
            <person name="de Groot N.N."/>
        </authorList>
    </citation>
    <scope>NUCLEOTIDE SEQUENCE [LARGE SCALE GENOMIC DNA]</scope>
    <source>
        <strain evidence="2 3">MAR_2009_71</strain>
    </source>
</reference>
<feature type="domain" description="MOSC" evidence="1">
    <location>
        <begin position="28"/>
        <end position="163"/>
    </location>
</feature>
<dbReference type="PANTHER" id="PTHR30212:SF2">
    <property type="entry name" value="PROTEIN YIIM"/>
    <property type="match status" value="1"/>
</dbReference>
<dbReference type="InterPro" id="IPR011037">
    <property type="entry name" value="Pyrv_Knase-like_insert_dom_sf"/>
</dbReference>
<dbReference type="OrthoDB" id="9786134at2"/>
<organism evidence="2 3">
    <name type="scientific">Maribacter dokdonensis</name>
    <dbReference type="NCBI Taxonomy" id="320912"/>
    <lineage>
        <taxon>Bacteria</taxon>
        <taxon>Pseudomonadati</taxon>
        <taxon>Bacteroidota</taxon>
        <taxon>Flavobacteriia</taxon>
        <taxon>Flavobacteriales</taxon>
        <taxon>Flavobacteriaceae</taxon>
        <taxon>Maribacter</taxon>
    </lineage>
</organism>
<dbReference type="SUPFAM" id="SSF50800">
    <property type="entry name" value="PK beta-barrel domain-like"/>
    <property type="match status" value="1"/>
</dbReference>
<dbReference type="Gene3D" id="2.40.33.20">
    <property type="entry name" value="PK beta-barrel domain-like"/>
    <property type="match status" value="1"/>
</dbReference>
<name>A0A1H4J6X0_9FLAO</name>
<dbReference type="RefSeq" id="WP_074669737.1">
    <property type="nucleotide sequence ID" value="NZ_FNTB01000001.1"/>
</dbReference>
<dbReference type="InterPro" id="IPR005302">
    <property type="entry name" value="MoCF_Sase_C"/>
</dbReference>
<proteinExistence type="predicted"/>
<gene>
    <name evidence="2" type="ORF">SAMN05192540_0156</name>
</gene>
<dbReference type="AlphaFoldDB" id="A0A1H4J6X0"/>
<protein>
    <submittedName>
        <fullName evidence="2">MOSC domain-containing protein YiiM</fullName>
    </submittedName>
</protein>
<dbReference type="Pfam" id="PF03473">
    <property type="entry name" value="MOSC"/>
    <property type="match status" value="1"/>
</dbReference>
<accession>A0A1H4J6X0</accession>
<dbReference type="GO" id="GO:0030170">
    <property type="term" value="F:pyridoxal phosphate binding"/>
    <property type="evidence" value="ECO:0007669"/>
    <property type="project" value="InterPro"/>
</dbReference>
<dbReference type="InterPro" id="IPR052353">
    <property type="entry name" value="Benzoxazolinone_Detox_Enz"/>
</dbReference>
<evidence type="ECO:0000259" key="1">
    <source>
        <dbReference type="PROSITE" id="PS51340"/>
    </source>
</evidence>
<dbReference type="GO" id="GO:0003824">
    <property type="term" value="F:catalytic activity"/>
    <property type="evidence" value="ECO:0007669"/>
    <property type="project" value="InterPro"/>
</dbReference>
<dbReference type="PROSITE" id="PS51340">
    <property type="entry name" value="MOSC"/>
    <property type="match status" value="1"/>
</dbReference>
<dbReference type="EMBL" id="FNTB01000001">
    <property type="protein sequence ID" value="SEB41706.1"/>
    <property type="molecule type" value="Genomic_DNA"/>
</dbReference>
<sequence length="211" mass="24437">MKVISTNLGDPVTFEWNGANEQTGIFKYPTSTSLFLTENDVKNDTVIDRVHHGGANKACYLFSADYYDYWKSRYPDLKWDWGMFGENLTVDGLDESKVRVGDIYKIGEAIVQITQPREPCYKLGVRFGSQKILKEFIDHNHPGTYVKILKEGSVTKGDEIILVEQSKNTLTIQQFYELMFSKVKSRNLLELFMNNESVPQYKKDRFKKYLS</sequence>
<dbReference type="GO" id="GO:0030151">
    <property type="term" value="F:molybdenum ion binding"/>
    <property type="evidence" value="ECO:0007669"/>
    <property type="project" value="InterPro"/>
</dbReference>
<dbReference type="Proteomes" id="UP000183038">
    <property type="component" value="Unassembled WGS sequence"/>
</dbReference>
<dbReference type="PANTHER" id="PTHR30212">
    <property type="entry name" value="PROTEIN YIIM"/>
    <property type="match status" value="1"/>
</dbReference>